<dbReference type="SMART" id="SM00174">
    <property type="entry name" value="RHO"/>
    <property type="match status" value="1"/>
</dbReference>
<dbReference type="PROSITE" id="PS51419">
    <property type="entry name" value="RAB"/>
    <property type="match status" value="1"/>
</dbReference>
<keyword evidence="1" id="KW-0547">Nucleotide-binding</keyword>
<evidence type="ECO:0000313" key="4">
    <source>
        <dbReference type="EMBL" id="CAD7639584.1"/>
    </source>
</evidence>
<dbReference type="AlphaFoldDB" id="A0A7R9QCX5"/>
<feature type="region of interest" description="Disordered" evidence="3">
    <location>
        <begin position="130"/>
        <end position="162"/>
    </location>
</feature>
<dbReference type="SMART" id="SM00173">
    <property type="entry name" value="RAS"/>
    <property type="match status" value="1"/>
</dbReference>
<dbReference type="PRINTS" id="PR00449">
    <property type="entry name" value="RASTRNSFRMNG"/>
</dbReference>
<dbReference type="InterPro" id="IPR027417">
    <property type="entry name" value="P-loop_NTPase"/>
</dbReference>
<dbReference type="Gene3D" id="3.40.50.300">
    <property type="entry name" value="P-loop containing nucleotide triphosphate hydrolases"/>
    <property type="match status" value="1"/>
</dbReference>
<evidence type="ECO:0000313" key="5">
    <source>
        <dbReference type="Proteomes" id="UP000759131"/>
    </source>
</evidence>
<dbReference type="EMBL" id="OC876854">
    <property type="protein sequence ID" value="CAD7639584.1"/>
    <property type="molecule type" value="Genomic_DNA"/>
</dbReference>
<keyword evidence="5" id="KW-1185">Reference proteome</keyword>
<dbReference type="EMBL" id="CAJPIZ010022279">
    <property type="protein sequence ID" value="CAG2117902.1"/>
    <property type="molecule type" value="Genomic_DNA"/>
</dbReference>
<dbReference type="InterPro" id="IPR005225">
    <property type="entry name" value="Small_GTP-bd"/>
</dbReference>
<gene>
    <name evidence="4" type="ORF">OSB1V03_LOCUS17855</name>
</gene>
<evidence type="ECO:0000256" key="1">
    <source>
        <dbReference type="ARBA" id="ARBA00022741"/>
    </source>
</evidence>
<organism evidence="4">
    <name type="scientific">Medioppia subpectinata</name>
    <dbReference type="NCBI Taxonomy" id="1979941"/>
    <lineage>
        <taxon>Eukaryota</taxon>
        <taxon>Metazoa</taxon>
        <taxon>Ecdysozoa</taxon>
        <taxon>Arthropoda</taxon>
        <taxon>Chelicerata</taxon>
        <taxon>Arachnida</taxon>
        <taxon>Acari</taxon>
        <taxon>Acariformes</taxon>
        <taxon>Sarcoptiformes</taxon>
        <taxon>Oribatida</taxon>
        <taxon>Brachypylina</taxon>
        <taxon>Oppioidea</taxon>
        <taxon>Oppiidae</taxon>
        <taxon>Medioppia</taxon>
    </lineage>
</organism>
<feature type="non-terminal residue" evidence="4">
    <location>
        <position position="1"/>
    </location>
</feature>
<keyword evidence="2" id="KW-0342">GTP-binding</keyword>
<dbReference type="SMART" id="SM00175">
    <property type="entry name" value="RAB"/>
    <property type="match status" value="1"/>
</dbReference>
<dbReference type="PANTHER" id="PTHR47977">
    <property type="entry name" value="RAS-RELATED PROTEIN RAB"/>
    <property type="match status" value="1"/>
</dbReference>
<dbReference type="InterPro" id="IPR001806">
    <property type="entry name" value="Small_GTPase"/>
</dbReference>
<name>A0A7R9QCX5_9ACAR</name>
<reference evidence="4" key="1">
    <citation type="submission" date="2020-11" db="EMBL/GenBank/DDBJ databases">
        <authorList>
            <person name="Tran Van P."/>
        </authorList>
    </citation>
    <scope>NUCLEOTIDE SEQUENCE</scope>
</reference>
<proteinExistence type="predicted"/>
<dbReference type="NCBIfam" id="TIGR00231">
    <property type="entry name" value="small_GTP"/>
    <property type="match status" value="1"/>
</dbReference>
<feature type="compositionally biased region" description="Polar residues" evidence="3">
    <location>
        <begin position="145"/>
        <end position="156"/>
    </location>
</feature>
<accession>A0A7R9QCX5</accession>
<dbReference type="GO" id="GO:0003924">
    <property type="term" value="F:GTPase activity"/>
    <property type="evidence" value="ECO:0007669"/>
    <property type="project" value="InterPro"/>
</dbReference>
<dbReference type="OrthoDB" id="9989112at2759"/>
<sequence>VKVKLQIWDTAGQERFRSITQSYYRSAHCLMLVYDISSQPSFDSLHQWCRDMEQYAGATGNGNRSVLKVLVGNKCDKDREIPEHIAEQFAVSNEFDLFMETSALQADNVEKLFYEIADVCVQRRQLAGSNGGHESGSAAGVAVGQDNQKSGQSSCFSGCYSG</sequence>
<evidence type="ECO:0000256" key="2">
    <source>
        <dbReference type="ARBA" id="ARBA00023134"/>
    </source>
</evidence>
<dbReference type="PROSITE" id="PS51421">
    <property type="entry name" value="RAS"/>
    <property type="match status" value="1"/>
</dbReference>
<dbReference type="GO" id="GO:0005525">
    <property type="term" value="F:GTP binding"/>
    <property type="evidence" value="ECO:0007669"/>
    <property type="project" value="UniProtKB-KW"/>
</dbReference>
<dbReference type="Pfam" id="PF00071">
    <property type="entry name" value="Ras"/>
    <property type="match status" value="1"/>
</dbReference>
<dbReference type="InterPro" id="IPR050227">
    <property type="entry name" value="Rab"/>
</dbReference>
<dbReference type="FunFam" id="3.40.50.300:FF:001447">
    <property type="entry name" value="Ras-related protein Rab-1B"/>
    <property type="match status" value="1"/>
</dbReference>
<evidence type="ECO:0000256" key="3">
    <source>
        <dbReference type="SAM" id="MobiDB-lite"/>
    </source>
</evidence>
<dbReference type="SUPFAM" id="SSF52540">
    <property type="entry name" value="P-loop containing nucleoside triphosphate hydrolases"/>
    <property type="match status" value="1"/>
</dbReference>
<protein>
    <submittedName>
        <fullName evidence="4">Uncharacterized protein</fullName>
    </submittedName>
</protein>
<dbReference type="Proteomes" id="UP000759131">
    <property type="component" value="Unassembled WGS sequence"/>
</dbReference>